<dbReference type="Pfam" id="PF13453">
    <property type="entry name" value="Zn_ribbon_TFIIB"/>
    <property type="match status" value="1"/>
</dbReference>
<organism evidence="2 5">
    <name type="scientific">Myxococcus fulvus</name>
    <dbReference type="NCBI Taxonomy" id="33"/>
    <lineage>
        <taxon>Bacteria</taxon>
        <taxon>Pseudomonadati</taxon>
        <taxon>Myxococcota</taxon>
        <taxon>Myxococcia</taxon>
        <taxon>Myxococcales</taxon>
        <taxon>Cystobacterineae</taxon>
        <taxon>Myxococcaceae</taxon>
        <taxon>Myxococcus</taxon>
    </lineage>
</organism>
<dbReference type="Proteomes" id="UP000321514">
    <property type="component" value="Unassembled WGS sequence"/>
</dbReference>
<dbReference type="RefSeq" id="WP_046711548.1">
    <property type="nucleotide sequence ID" value="NZ_BJXR01000002.1"/>
</dbReference>
<dbReference type="AlphaFoldDB" id="A0A511SU04"/>
<sequence>MADNDKPSSSEEEYFAREEIEKKRKLALQQAADTAQAQRDELKKLHWMKCPKCGMDLQTLKQGKVELETCFNCGGVFLDAGEMDQMLVQHGHEGGGKVMGAILNLFKKK</sequence>
<dbReference type="EMBL" id="FOIB01000001">
    <property type="protein sequence ID" value="SET21277.1"/>
    <property type="molecule type" value="Genomic_DNA"/>
</dbReference>
<feature type="domain" description="Transcription factor zinc-finger" evidence="1">
    <location>
        <begin position="49"/>
        <end position="87"/>
    </location>
</feature>
<protein>
    <recommendedName>
        <fullName evidence="1">Transcription factor zinc-finger domain-containing protein</fullName>
    </recommendedName>
</protein>
<gene>
    <name evidence="2" type="ORF">MFU01_00340</name>
    <name evidence="3" type="ORF">SAMN05443572_1011459</name>
</gene>
<evidence type="ECO:0000313" key="2">
    <source>
        <dbReference type="EMBL" id="GEN04997.1"/>
    </source>
</evidence>
<evidence type="ECO:0000313" key="3">
    <source>
        <dbReference type="EMBL" id="SET21277.1"/>
    </source>
</evidence>
<evidence type="ECO:0000313" key="5">
    <source>
        <dbReference type="Proteomes" id="UP000321514"/>
    </source>
</evidence>
<evidence type="ECO:0000313" key="4">
    <source>
        <dbReference type="Proteomes" id="UP000183760"/>
    </source>
</evidence>
<dbReference type="OrthoDB" id="9814037at2"/>
<comment type="caution">
    <text evidence="2">The sequence shown here is derived from an EMBL/GenBank/DDBJ whole genome shotgun (WGS) entry which is preliminary data.</text>
</comment>
<dbReference type="STRING" id="1334629.MFUL124B02_08180"/>
<proteinExistence type="predicted"/>
<name>A0A511SU04_MYXFU</name>
<reference evidence="2 5" key="2">
    <citation type="submission" date="2019-07" db="EMBL/GenBank/DDBJ databases">
        <title>Whole genome shotgun sequence of Myxococcus fulvus NBRC 100333.</title>
        <authorList>
            <person name="Hosoyama A."/>
            <person name="Uohara A."/>
            <person name="Ohji S."/>
            <person name="Ichikawa N."/>
        </authorList>
    </citation>
    <scope>NUCLEOTIDE SEQUENCE [LARGE SCALE GENOMIC DNA]</scope>
    <source>
        <strain evidence="2 5">NBRC 100333</strain>
    </source>
</reference>
<dbReference type="EMBL" id="BJXR01000002">
    <property type="protein sequence ID" value="GEN04997.1"/>
    <property type="molecule type" value="Genomic_DNA"/>
</dbReference>
<evidence type="ECO:0000259" key="1">
    <source>
        <dbReference type="Pfam" id="PF13453"/>
    </source>
</evidence>
<reference evidence="3 4" key="1">
    <citation type="submission" date="2016-10" db="EMBL/GenBank/DDBJ databases">
        <authorList>
            <person name="Varghese N."/>
            <person name="Submissions S."/>
        </authorList>
    </citation>
    <scope>NUCLEOTIDE SEQUENCE [LARGE SCALE GENOMIC DNA]</scope>
    <source>
        <strain evidence="3 4">DSM 16525</strain>
    </source>
</reference>
<accession>A0A511SU04</accession>
<dbReference type="Proteomes" id="UP000183760">
    <property type="component" value="Unassembled WGS sequence"/>
</dbReference>
<dbReference type="InterPro" id="IPR027392">
    <property type="entry name" value="TF_Znf"/>
</dbReference>
<keyword evidence="4" id="KW-1185">Reference proteome</keyword>